<evidence type="ECO:0000313" key="2">
    <source>
        <dbReference type="Proteomes" id="UP000026962"/>
    </source>
</evidence>
<dbReference type="EnsemblPlants" id="OPUNC03G08350.1">
    <property type="protein sequence ID" value="OPUNC03G08350.1"/>
    <property type="gene ID" value="OPUNC03G08350"/>
</dbReference>
<reference evidence="1" key="1">
    <citation type="submission" date="2015-04" db="UniProtKB">
        <authorList>
            <consortium name="EnsemblPlants"/>
        </authorList>
    </citation>
    <scope>IDENTIFICATION</scope>
</reference>
<organism evidence="1">
    <name type="scientific">Oryza punctata</name>
    <name type="common">Red rice</name>
    <dbReference type="NCBI Taxonomy" id="4537"/>
    <lineage>
        <taxon>Eukaryota</taxon>
        <taxon>Viridiplantae</taxon>
        <taxon>Streptophyta</taxon>
        <taxon>Embryophyta</taxon>
        <taxon>Tracheophyta</taxon>
        <taxon>Spermatophyta</taxon>
        <taxon>Magnoliopsida</taxon>
        <taxon>Liliopsida</taxon>
        <taxon>Poales</taxon>
        <taxon>Poaceae</taxon>
        <taxon>BOP clade</taxon>
        <taxon>Oryzoideae</taxon>
        <taxon>Oryzeae</taxon>
        <taxon>Oryzinae</taxon>
        <taxon>Oryza</taxon>
    </lineage>
</organism>
<evidence type="ECO:0000313" key="1">
    <source>
        <dbReference type="EnsemblPlants" id="OPUNC03G08350.1"/>
    </source>
</evidence>
<reference evidence="1" key="2">
    <citation type="submission" date="2018-05" db="EMBL/GenBank/DDBJ databases">
        <title>OpunRS2 (Oryza punctata Reference Sequence Version 2).</title>
        <authorList>
            <person name="Zhang J."/>
            <person name="Kudrna D."/>
            <person name="Lee S."/>
            <person name="Talag J."/>
            <person name="Welchert J."/>
            <person name="Wing R.A."/>
        </authorList>
    </citation>
    <scope>NUCLEOTIDE SEQUENCE [LARGE SCALE GENOMIC DNA]</scope>
</reference>
<dbReference type="Proteomes" id="UP000026962">
    <property type="component" value="Chromosome 3"/>
</dbReference>
<proteinExistence type="predicted"/>
<keyword evidence="2" id="KW-1185">Reference proteome</keyword>
<dbReference type="HOGENOM" id="CLU_1279449_0_0_1"/>
<dbReference type="Gramene" id="OPUNC03G08350.1">
    <property type="protein sequence ID" value="OPUNC03G08350.1"/>
    <property type="gene ID" value="OPUNC03G08350"/>
</dbReference>
<name>A0A0E0KAM0_ORYPU</name>
<accession>A0A0E0KAM0</accession>
<sequence>MVASPSPAAAAPPHYPTYTSWPWFVRLFVSGTMKRERDWGIDGPQRWVGGWVGVWTRGWRELSCGGWLEGSLLMASAEEGRGGEEGDKVGFFPGCVVAARRGVAGGRSAAALRFCSPARSSPRVVATWRRGAALRAGRSSGDWVVGHPRVRVVARLGGVKCVWLATDRGIKTRSKSNKRSINVNREQEGDLKAVSLEEVSIPAMPIESSGGNLAEF</sequence>
<protein>
    <submittedName>
        <fullName evidence="1">Uncharacterized protein</fullName>
    </submittedName>
</protein>
<dbReference type="AlphaFoldDB" id="A0A0E0KAM0"/>